<dbReference type="STRING" id="886293.Sinac_1959"/>
<dbReference type="Gene3D" id="1.10.510.10">
    <property type="entry name" value="Transferase(Phosphotransferase) domain 1"/>
    <property type="match status" value="2"/>
</dbReference>
<dbReference type="KEGG" id="saci:Sinac_1959"/>
<dbReference type="GO" id="GO:0005524">
    <property type="term" value="F:ATP binding"/>
    <property type="evidence" value="ECO:0007669"/>
    <property type="project" value="UniProtKB-UniRule"/>
</dbReference>
<dbReference type="Proteomes" id="UP000010798">
    <property type="component" value="Chromosome"/>
</dbReference>
<dbReference type="PROSITE" id="PS00107">
    <property type="entry name" value="PROTEIN_KINASE_ATP"/>
    <property type="match status" value="1"/>
</dbReference>
<feature type="compositionally biased region" description="Polar residues" evidence="6">
    <location>
        <begin position="862"/>
        <end position="874"/>
    </location>
</feature>
<evidence type="ECO:0000256" key="1">
    <source>
        <dbReference type="ARBA" id="ARBA00022679"/>
    </source>
</evidence>
<dbReference type="GO" id="GO:0003677">
    <property type="term" value="F:DNA binding"/>
    <property type="evidence" value="ECO:0007669"/>
    <property type="project" value="InterPro"/>
</dbReference>
<feature type="region of interest" description="Disordered" evidence="6">
    <location>
        <begin position="861"/>
        <end position="881"/>
    </location>
</feature>
<evidence type="ECO:0000259" key="7">
    <source>
        <dbReference type="PROSITE" id="PS50011"/>
    </source>
</evidence>
<keyword evidence="2 5" id="KW-0547">Nucleotide-binding</keyword>
<dbReference type="PANTHER" id="PTHR43289:SF6">
    <property type="entry name" value="SERINE_THREONINE-PROTEIN KINASE NEKL-3"/>
    <property type="match status" value="1"/>
</dbReference>
<dbReference type="OrthoDB" id="9801841at2"/>
<dbReference type="InterPro" id="IPR011009">
    <property type="entry name" value="Kinase-like_dom_sf"/>
</dbReference>
<dbReference type="eggNOG" id="COG0202">
    <property type="taxonomic scope" value="Bacteria"/>
</dbReference>
<dbReference type="NCBIfam" id="NF033442">
    <property type="entry name" value="BREX_PglW"/>
    <property type="match status" value="1"/>
</dbReference>
<dbReference type="EMBL" id="CP003364">
    <property type="protein sequence ID" value="AGA26319.1"/>
    <property type="molecule type" value="Genomic_DNA"/>
</dbReference>
<dbReference type="Pfam" id="PF00069">
    <property type="entry name" value="Pkinase"/>
    <property type="match status" value="2"/>
</dbReference>
<dbReference type="HOGENOM" id="CLU_005315_0_0_0"/>
<organism evidence="9 10">
    <name type="scientific">Singulisphaera acidiphila (strain ATCC BAA-1392 / DSM 18658 / VKM B-2454 / MOB10)</name>
    <dbReference type="NCBI Taxonomy" id="886293"/>
    <lineage>
        <taxon>Bacteria</taxon>
        <taxon>Pseudomonadati</taxon>
        <taxon>Planctomycetota</taxon>
        <taxon>Planctomycetia</taxon>
        <taxon>Isosphaerales</taxon>
        <taxon>Isosphaeraceae</taxon>
        <taxon>Singulisphaera</taxon>
    </lineage>
</organism>
<dbReference type="GO" id="GO:0003899">
    <property type="term" value="F:DNA-directed RNA polymerase activity"/>
    <property type="evidence" value="ECO:0007669"/>
    <property type="project" value="InterPro"/>
</dbReference>
<feature type="domain" description="Protein kinase" evidence="7">
    <location>
        <begin position="516"/>
        <end position="770"/>
    </location>
</feature>
<dbReference type="Pfam" id="PF08378">
    <property type="entry name" value="NERD"/>
    <property type="match status" value="1"/>
</dbReference>
<dbReference type="SUPFAM" id="SSF56112">
    <property type="entry name" value="Protein kinase-like (PK-like)"/>
    <property type="match status" value="2"/>
</dbReference>
<dbReference type="RefSeq" id="WP_015245486.1">
    <property type="nucleotide sequence ID" value="NC_019892.1"/>
</dbReference>
<gene>
    <name evidence="9" type="ordered locus">Sinac_1959</name>
</gene>
<dbReference type="InterPro" id="IPR011528">
    <property type="entry name" value="NERD"/>
</dbReference>
<dbReference type="InterPro" id="IPR017441">
    <property type="entry name" value="Protein_kinase_ATP_BS"/>
</dbReference>
<dbReference type="InterPro" id="IPR000719">
    <property type="entry name" value="Prot_kinase_dom"/>
</dbReference>
<proteinExistence type="predicted"/>
<evidence type="ECO:0000256" key="6">
    <source>
        <dbReference type="SAM" id="MobiDB-lite"/>
    </source>
</evidence>
<evidence type="ECO:0000256" key="4">
    <source>
        <dbReference type="ARBA" id="ARBA00022840"/>
    </source>
</evidence>
<evidence type="ECO:0000259" key="8">
    <source>
        <dbReference type="PROSITE" id="PS50965"/>
    </source>
</evidence>
<keyword evidence="3 9" id="KW-0418">Kinase</keyword>
<dbReference type="InterPro" id="IPR049832">
    <property type="entry name" value="BREX_PglW"/>
</dbReference>
<keyword evidence="10" id="KW-1185">Reference proteome</keyword>
<dbReference type="GO" id="GO:0006351">
    <property type="term" value="P:DNA-templated transcription"/>
    <property type="evidence" value="ECO:0007669"/>
    <property type="project" value="InterPro"/>
</dbReference>
<feature type="binding site" evidence="5">
    <location>
        <position position="543"/>
    </location>
    <ligand>
        <name>ATP</name>
        <dbReference type="ChEBI" id="CHEBI:30616"/>
    </ligand>
</feature>
<feature type="domain" description="Protein kinase" evidence="7">
    <location>
        <begin position="213"/>
        <end position="484"/>
    </location>
</feature>
<dbReference type="PROSITE" id="PS50965">
    <property type="entry name" value="NERD"/>
    <property type="match status" value="1"/>
</dbReference>
<evidence type="ECO:0000313" key="9">
    <source>
        <dbReference type="EMBL" id="AGA26319.1"/>
    </source>
</evidence>
<protein>
    <submittedName>
        <fullName evidence="9">Nuclease-like protein,protein kinase family protein</fullName>
    </submittedName>
</protein>
<evidence type="ECO:0000256" key="3">
    <source>
        <dbReference type="ARBA" id="ARBA00022777"/>
    </source>
</evidence>
<dbReference type="SMART" id="SM00220">
    <property type="entry name" value="S_TKc"/>
    <property type="match status" value="1"/>
</dbReference>
<dbReference type="PROSITE" id="PS50011">
    <property type="entry name" value="PROTEIN_KINASE_DOM"/>
    <property type="match status" value="2"/>
</dbReference>
<evidence type="ECO:0000256" key="5">
    <source>
        <dbReference type="PROSITE-ProRule" id="PRU10141"/>
    </source>
</evidence>
<reference evidence="9 10" key="1">
    <citation type="submission" date="2012-02" db="EMBL/GenBank/DDBJ databases">
        <title>Complete sequence of chromosome of Singulisphaera acidiphila DSM 18658.</title>
        <authorList>
            <consortium name="US DOE Joint Genome Institute (JGI-PGF)"/>
            <person name="Lucas S."/>
            <person name="Copeland A."/>
            <person name="Lapidus A."/>
            <person name="Glavina del Rio T."/>
            <person name="Dalin E."/>
            <person name="Tice H."/>
            <person name="Bruce D."/>
            <person name="Goodwin L."/>
            <person name="Pitluck S."/>
            <person name="Peters L."/>
            <person name="Ovchinnikova G."/>
            <person name="Chertkov O."/>
            <person name="Kyrpides N."/>
            <person name="Mavromatis K."/>
            <person name="Ivanova N."/>
            <person name="Brettin T."/>
            <person name="Detter J.C."/>
            <person name="Han C."/>
            <person name="Larimer F."/>
            <person name="Land M."/>
            <person name="Hauser L."/>
            <person name="Markowitz V."/>
            <person name="Cheng J.-F."/>
            <person name="Hugenholtz P."/>
            <person name="Woyke T."/>
            <person name="Wu D."/>
            <person name="Tindall B."/>
            <person name="Pomrenke H."/>
            <person name="Brambilla E."/>
            <person name="Klenk H.-P."/>
            <person name="Eisen J.A."/>
        </authorList>
    </citation>
    <scope>NUCLEOTIDE SEQUENCE [LARGE SCALE GENOMIC DNA]</scope>
    <source>
        <strain evidence="10">ATCC BAA-1392 / DSM 18658 / VKM B-2454 / MOB10</strain>
    </source>
</reference>
<keyword evidence="1" id="KW-0808">Transferase</keyword>
<keyword evidence="4 5" id="KW-0067">ATP-binding</keyword>
<dbReference type="PANTHER" id="PTHR43289">
    <property type="entry name" value="MITOGEN-ACTIVATED PROTEIN KINASE KINASE KINASE 20-RELATED"/>
    <property type="match status" value="1"/>
</dbReference>
<dbReference type="Gene3D" id="1.10.150.20">
    <property type="entry name" value="5' to 3' exonuclease, C-terminal subdomain"/>
    <property type="match status" value="1"/>
</dbReference>
<dbReference type="GO" id="GO:0004674">
    <property type="term" value="F:protein serine/threonine kinase activity"/>
    <property type="evidence" value="ECO:0007669"/>
    <property type="project" value="TreeGrafter"/>
</dbReference>
<dbReference type="Pfam" id="PF03118">
    <property type="entry name" value="RNA_pol_A_CTD"/>
    <property type="match status" value="1"/>
</dbReference>
<evidence type="ECO:0000313" key="10">
    <source>
        <dbReference type="Proteomes" id="UP000010798"/>
    </source>
</evidence>
<evidence type="ECO:0000256" key="2">
    <source>
        <dbReference type="ARBA" id="ARBA00022741"/>
    </source>
</evidence>
<dbReference type="eggNOG" id="COG0515">
    <property type="taxonomic scope" value="Bacteria"/>
</dbReference>
<feature type="domain" description="NERD" evidence="8">
    <location>
        <begin position="12"/>
        <end position="129"/>
    </location>
</feature>
<dbReference type="SUPFAM" id="SSF47789">
    <property type="entry name" value="C-terminal domain of RNA polymerase alpha subunit"/>
    <property type="match status" value="1"/>
</dbReference>
<name>L0DAB9_SINAD</name>
<sequence length="1413" mass="157138">MMKTRWNTITPSQYSWERAALDFVREGLPDHDPYRAWSNFEFQADGGAIYEVDLLVLTKQGFWLVECKGWNGRITGDSGSWTRSDGGRPKSEDNPVLLANRKAKALSSLLKAQSSVAKVKVPWLDALVFLSADEVQCELTGPARNRVCLKDRPAHEGRPERKSVLAALLERDCPGVDPDLRSTIDTKVAKALSRAMEQAGIRPSQRARRVGDYVLGGLIADGIGYQDWLAKHASFEDVHCRVRQYTVAQALSEEERQRLRRAAAREFQIIQTLDHPGILPVLDYKEHENGPALLFRYLDPNAIRFDQYLATNAHKLTTDQRLDLLRQVADAVRYAHRKRVIHRALSPQSILVTDAASSTPRLQIYNWQVGVRETASTSARATEVEDLVESQAFVYMSPEAIADGRKVTEASDVFSLGAIAFHLFASRPPASSPADLARILREQKGLSISSVLDGAGAKLEELIQWSTHPDVLTRIGSVEDYLTLLDDVEDELTAPAEAVVLDPLQAKRGDRIEQGFVVQRVLGQGATAVALLVTKGDEEFVLKVAISEEQNARLHEEAEALRSIHSEFIVAIVDELIINGKAVLVLQKAGDKTLAAMLRSEGVPGLEMLARYGDDLLSAVSSLERHGVAHRDIKPDNIGIRSLTKQRNQLILFDFSLAQAPLDNIRVGTSGYTDPFLINRKPKRWDLDAERYSAATTLYEMTLGTGVLPQWGDGKSDPAMTDAELRIDAEKFDPSVREGLVKFFFKALDRDPTGRFHNADEMRWAWQQVFQGAEERKIKTPSGEEVDLRVTLEQADLTTPVAALGLSSRAQNALERANILTVRNLLEHPIGDIHLMRGVGNQTRREIIDFLTKLRGRFPSVEATSTKDQGSPDESSGPPGLELMEHRIVGIKIPKKDAEWQIRTALLGVTVADSQPPDKWPSQSDVADALGLSRARVGQIVIFDRNRWSKDPAVTSFRHELCEQIQRLGGIVTIPEIIDLTILLRPPASLLEPGRQQRMASAVARAAVETETSMTVPRFQIRRIGRKVAVSCSQELAVFAEELGQKADGLAATDPLPPPLRVFQELYEVAQPQQPHGCQPFGNERLLKLAAAMSRNAAVSSRQELYPRDMAAERALRLGIGALSGLGLGEGDDGFTIEQIRDRLKSRYPEADPLPGRPELDDLLRRVGLDVRWHPHTSTYHRRETSTLATSGSSIPLRRTTATSNRKVEITPDLAEARQFEERLSHAYDDGGFLVLTVRPSRMRRCENELMRRFPLERVSFDALLFDALRDEADELEIDWSIVEEADGADRSSQDWNNLISLVARVAPKLTAGLCDRRQHLLMVHPGLAARYDQMTVLETLRDKVGHDVACPGLWLLVATDWQHDLPMLDNAEIPLITPGQRSRVSESWIDNLHRGHANGAATRPVASRKGGV</sequence>
<dbReference type="InterPro" id="IPR011260">
    <property type="entry name" value="RNAP_asu_C"/>
</dbReference>
<accession>L0DAB9</accession>